<dbReference type="NCBIfam" id="TIGR01733">
    <property type="entry name" value="AA-adenyl-dom"/>
    <property type="match status" value="1"/>
</dbReference>
<dbReference type="CDD" id="cd05930">
    <property type="entry name" value="A_NRPS"/>
    <property type="match status" value="1"/>
</dbReference>
<dbReference type="Gene3D" id="2.30.38.10">
    <property type="entry name" value="Luciferase, Domain 3"/>
    <property type="match status" value="1"/>
</dbReference>
<dbReference type="Gene3D" id="3.40.50.620">
    <property type="entry name" value="HUPs"/>
    <property type="match status" value="1"/>
</dbReference>
<dbReference type="SMART" id="SM00823">
    <property type="entry name" value="PKS_PP"/>
    <property type="match status" value="1"/>
</dbReference>
<proteinExistence type="predicted"/>
<dbReference type="SUPFAM" id="SSF47336">
    <property type="entry name" value="ACP-like"/>
    <property type="match status" value="1"/>
</dbReference>
<dbReference type="GO" id="GO:0005737">
    <property type="term" value="C:cytoplasm"/>
    <property type="evidence" value="ECO:0007669"/>
    <property type="project" value="TreeGrafter"/>
</dbReference>
<accession>A0A239LBP6</accession>
<dbReference type="InterPro" id="IPR023213">
    <property type="entry name" value="CAT-like_dom_sf"/>
</dbReference>
<dbReference type="PANTHER" id="PTHR45527:SF1">
    <property type="entry name" value="FATTY ACID SYNTHASE"/>
    <property type="match status" value="1"/>
</dbReference>
<dbReference type="Gene3D" id="3.40.50.980">
    <property type="match status" value="2"/>
</dbReference>
<dbReference type="Gene3D" id="1.10.1200.10">
    <property type="entry name" value="ACP-like"/>
    <property type="match status" value="1"/>
</dbReference>
<dbReference type="InterPro" id="IPR045851">
    <property type="entry name" value="AMP-bd_C_sf"/>
</dbReference>
<comment type="cofactor">
    <cofactor evidence="1">
        <name>pantetheine 4'-phosphate</name>
        <dbReference type="ChEBI" id="CHEBI:47942"/>
    </cofactor>
</comment>
<dbReference type="InterPro" id="IPR014729">
    <property type="entry name" value="Rossmann-like_a/b/a_fold"/>
</dbReference>
<dbReference type="Gene3D" id="3.30.300.30">
    <property type="match status" value="2"/>
</dbReference>
<dbReference type="GO" id="GO:0044550">
    <property type="term" value="P:secondary metabolite biosynthetic process"/>
    <property type="evidence" value="ECO:0007669"/>
    <property type="project" value="TreeGrafter"/>
</dbReference>
<dbReference type="InterPro" id="IPR010071">
    <property type="entry name" value="AA_adenyl_dom"/>
</dbReference>
<organism evidence="5 6">
    <name type="scientific">Tropicimonas sediminicola</name>
    <dbReference type="NCBI Taxonomy" id="1031541"/>
    <lineage>
        <taxon>Bacteria</taxon>
        <taxon>Pseudomonadati</taxon>
        <taxon>Pseudomonadota</taxon>
        <taxon>Alphaproteobacteria</taxon>
        <taxon>Rhodobacterales</taxon>
        <taxon>Roseobacteraceae</taxon>
        <taxon>Tropicimonas</taxon>
    </lineage>
</organism>
<gene>
    <name evidence="5" type="ORF">SAMN05421757_10953</name>
</gene>
<dbReference type="GO" id="GO:0003824">
    <property type="term" value="F:catalytic activity"/>
    <property type="evidence" value="ECO:0007669"/>
    <property type="project" value="InterPro"/>
</dbReference>
<dbReference type="InterPro" id="IPR009081">
    <property type="entry name" value="PP-bd_ACP"/>
</dbReference>
<evidence type="ECO:0000256" key="3">
    <source>
        <dbReference type="ARBA" id="ARBA00022553"/>
    </source>
</evidence>
<reference evidence="5 6" key="1">
    <citation type="submission" date="2017-06" db="EMBL/GenBank/DDBJ databases">
        <authorList>
            <person name="Kim H.J."/>
            <person name="Triplett B.A."/>
        </authorList>
    </citation>
    <scope>NUCLEOTIDE SEQUENCE [LARGE SCALE GENOMIC DNA]</scope>
    <source>
        <strain evidence="5 6">DSM 29339</strain>
    </source>
</reference>
<dbReference type="Pfam" id="PF00550">
    <property type="entry name" value="PP-binding"/>
    <property type="match status" value="1"/>
</dbReference>
<dbReference type="InterPro" id="IPR036736">
    <property type="entry name" value="ACP-like_sf"/>
</dbReference>
<dbReference type="PROSITE" id="PS00455">
    <property type="entry name" value="AMP_BINDING"/>
    <property type="match status" value="1"/>
</dbReference>
<dbReference type="OrthoDB" id="9803968at2"/>
<dbReference type="Gene3D" id="3.30.559.10">
    <property type="entry name" value="Chloramphenicol acetyltransferase-like domain"/>
    <property type="match status" value="1"/>
</dbReference>
<evidence type="ECO:0000256" key="1">
    <source>
        <dbReference type="ARBA" id="ARBA00001957"/>
    </source>
</evidence>
<dbReference type="SUPFAM" id="SSF52402">
    <property type="entry name" value="Adenine nucleotide alpha hydrolases-like"/>
    <property type="match status" value="1"/>
</dbReference>
<dbReference type="Proteomes" id="UP000198426">
    <property type="component" value="Unassembled WGS sequence"/>
</dbReference>
<evidence type="ECO:0000313" key="5">
    <source>
        <dbReference type="EMBL" id="SNT26964.1"/>
    </source>
</evidence>
<dbReference type="Pfam" id="PF00668">
    <property type="entry name" value="Condensation"/>
    <property type="match status" value="1"/>
</dbReference>
<dbReference type="Gene3D" id="3.30.559.30">
    <property type="entry name" value="Nonribosomal peptide synthetase, condensation domain"/>
    <property type="match status" value="1"/>
</dbReference>
<dbReference type="GO" id="GO:0043041">
    <property type="term" value="P:amino acid activation for nonribosomal peptide biosynthetic process"/>
    <property type="evidence" value="ECO:0007669"/>
    <property type="project" value="TreeGrafter"/>
</dbReference>
<dbReference type="InterPro" id="IPR020806">
    <property type="entry name" value="PKS_PP-bd"/>
</dbReference>
<feature type="domain" description="Carrier" evidence="4">
    <location>
        <begin position="1288"/>
        <end position="1362"/>
    </location>
</feature>
<dbReference type="SUPFAM" id="SSF56801">
    <property type="entry name" value="Acetyl-CoA synthetase-like"/>
    <property type="match status" value="1"/>
</dbReference>
<dbReference type="PANTHER" id="PTHR45527">
    <property type="entry name" value="NONRIBOSOMAL PEPTIDE SYNTHETASE"/>
    <property type="match status" value="1"/>
</dbReference>
<keyword evidence="6" id="KW-1185">Reference proteome</keyword>
<dbReference type="SUPFAM" id="SSF52777">
    <property type="entry name" value="CoA-dependent acyltransferases"/>
    <property type="match status" value="2"/>
</dbReference>
<dbReference type="PROSITE" id="PS50075">
    <property type="entry name" value="CARRIER"/>
    <property type="match status" value="1"/>
</dbReference>
<evidence type="ECO:0000259" key="4">
    <source>
        <dbReference type="PROSITE" id="PS50075"/>
    </source>
</evidence>
<evidence type="ECO:0000256" key="2">
    <source>
        <dbReference type="ARBA" id="ARBA00022450"/>
    </source>
</evidence>
<dbReference type="GO" id="GO:0031177">
    <property type="term" value="F:phosphopantetheine binding"/>
    <property type="evidence" value="ECO:0007669"/>
    <property type="project" value="InterPro"/>
</dbReference>
<dbReference type="EMBL" id="FZOY01000009">
    <property type="protein sequence ID" value="SNT26964.1"/>
    <property type="molecule type" value="Genomic_DNA"/>
</dbReference>
<name>A0A239LBP6_9RHOB</name>
<dbReference type="FunFam" id="1.10.1200.10:FF:000005">
    <property type="entry name" value="Nonribosomal peptide synthetase 1"/>
    <property type="match status" value="1"/>
</dbReference>
<protein>
    <submittedName>
        <fullName evidence="5">Amino acid adenylation domain-containing protein</fullName>
    </submittedName>
</protein>
<sequence>MTERAGHLAEAPLTSPQKMLWAGQQMAPNSPLYNMAWLVELEGSPDTETVRRAFDGLCRSRDALRLVIRTSDAEPAQYDSGQPAGRFGAVDVEDDAAARHWAEQRIGRGFDLSRETFEAACLRTRSGDCLFYFCQHHIFTDAWSGRVLLEDLAARIAALRTGREPEPASAAQFLPRALEPRPIPDAVRDHWSAVKRNAVALPRLYGQSGEPGESAAAVVRIPLGSERSEKLSQLVTQDRFAALSRHQAAFNVYATALLAWMHRVSGQERLSLGTVTHGRHAATDLDVAGCMVELFPLAAALDPDETFASLHAKVAETGMDLLRNAAPGASTAGLQGGFNVVLNHITASFADVSGIGRADWLDNGHSDPRHAVRLNVSDYGESAGGELKWLFNASTFDAPRREAAQLHFLRLLDRFLDDPDARIGSVDLADGDDQSVRLTRRQAEIRAEAASPVQDVLDAFAKHLADDPDAPVIAGDGGDLDRKGLAARSDAIAAALAYAGVGQGDLVGLHLTRSPDLVAAMLGALKRGAVFVPFDPQQPAQRLDRIAEEARPALVLSEAALAERWAPAARRLDLADIAPRTAGTPSEGSACDRAYVIFTSGSTGTPKGVVVGRAALSRYAHWAAREFSPVPRARWALHSATGFDLTITSIFAPLVAGGQIRSYREPADGPDLSVLRVFEEDAVDVVKLTPAHLALVTETPRRLENIRSLVLGGEELTTALAGRAQAAFGRDVDIWNEYGPTEAVVGCMSHRFDPVSDTGRAVPIGRPAAATAIYLLDAGGNPAPDEVPAELFVGGIERLADGYFRNSEATDEVFLPDPFAPSRRIYRTGDLGSVARDGTLRYHGRLDTQLKLRGVRIEPAEIVAAAMAHPDVGSCVIRMNAPRKSIAHCTRCGVGTDTPGIEIDDTGVCTTCSGFDSFRERASEYFGDLGAFAGIVKDRARFRRGDYDCLMLLSGGKDSSYALCRLAEVTPRILAATLDNGFISEGAKENIRRVTADLGIEHRFLSTPAMNEIFVDSLKRHANVCNGCFKTIYTLGLKLARDEGIPLIVTGLSRGQMFETRLTRELFETRARNPDEIDDMVLAARRAYHRYPDTASQRLNGNLFDDDRIFDEVTFADFYRYCDVPVSEVYRYLDEKMSWIRPVDTGRSTNCLINDAGIHVHKTERGFHNYAVPYSWDVRMGHKTLEEAQTELDDEIDEAHVRSILDEIGYEIRRPDAEDSELICYYTGEAGPGDVRRHLAKCLPREMIPEHFVHLSRVPLTANGKIDDARLPAPARGGGEEANADFVAPATRTERRLAEIWGEVLNRANIGTADNYLEIGGDSIGAIQIAARCRAAGLAISPIDIFRHQTLQALAAFADGAAAPREAAKQVRASVDPDNLKKLAALLGKPKS</sequence>
<keyword evidence="2" id="KW-0596">Phosphopantetheine</keyword>
<evidence type="ECO:0000313" key="6">
    <source>
        <dbReference type="Proteomes" id="UP000198426"/>
    </source>
</evidence>
<dbReference type="Pfam" id="PF00501">
    <property type="entry name" value="AMP-binding"/>
    <property type="match status" value="1"/>
</dbReference>
<dbReference type="InterPro" id="IPR001242">
    <property type="entry name" value="Condensation_dom"/>
</dbReference>
<keyword evidence="3" id="KW-0597">Phosphoprotein</keyword>
<dbReference type="RefSeq" id="WP_089234808.1">
    <property type="nucleotide sequence ID" value="NZ_FZOY01000009.1"/>
</dbReference>
<dbReference type="InterPro" id="IPR020845">
    <property type="entry name" value="AMP-binding_CS"/>
</dbReference>
<dbReference type="InterPro" id="IPR000873">
    <property type="entry name" value="AMP-dep_synth/lig_dom"/>
</dbReference>